<keyword evidence="3" id="KW-1185">Reference proteome</keyword>
<dbReference type="EMBL" id="NCSJ02000538">
    <property type="protein sequence ID" value="RFU23984.1"/>
    <property type="molecule type" value="Genomic_DNA"/>
</dbReference>
<accession>A0A3E2GS46</accession>
<comment type="caution">
    <text evidence="2">The sequence shown here is derived from an EMBL/GenBank/DDBJ whole genome shotgun (WGS) entry which is preliminary data.</text>
</comment>
<organism evidence="2 3">
    <name type="scientific">Scytalidium lignicola</name>
    <name type="common">Hyphomycete</name>
    <dbReference type="NCBI Taxonomy" id="5539"/>
    <lineage>
        <taxon>Eukaryota</taxon>
        <taxon>Fungi</taxon>
        <taxon>Dikarya</taxon>
        <taxon>Ascomycota</taxon>
        <taxon>Pezizomycotina</taxon>
        <taxon>Leotiomycetes</taxon>
        <taxon>Leotiomycetes incertae sedis</taxon>
        <taxon>Scytalidium</taxon>
    </lineage>
</organism>
<feature type="compositionally biased region" description="Basic residues" evidence="1">
    <location>
        <begin position="244"/>
        <end position="260"/>
    </location>
</feature>
<protein>
    <recommendedName>
        <fullName evidence="4">HTH psq-type domain-containing protein</fullName>
    </recommendedName>
</protein>
<reference evidence="2 3" key="1">
    <citation type="submission" date="2018-05" db="EMBL/GenBank/DDBJ databases">
        <title>Draft genome sequence of Scytalidium lignicola DSM 105466, a ubiquitous saprotrophic fungus.</title>
        <authorList>
            <person name="Buettner E."/>
            <person name="Gebauer A.M."/>
            <person name="Hofrichter M."/>
            <person name="Liers C."/>
            <person name="Kellner H."/>
        </authorList>
    </citation>
    <scope>NUCLEOTIDE SEQUENCE [LARGE SCALE GENOMIC DNA]</scope>
    <source>
        <strain evidence="2 3">DSM 105466</strain>
    </source>
</reference>
<feature type="non-terminal residue" evidence="2">
    <location>
        <position position="1"/>
    </location>
</feature>
<dbReference type="AlphaFoldDB" id="A0A3E2GS46"/>
<name>A0A3E2GS46_SCYLI</name>
<sequence>MKVNEALMQKAIADLKSQEQPNFKATAEKYSLERTTLAKRFKGQHGSMKDASSTHKQRLNDIQEQVLIDQINLLTDRGMPPTCQLSSSIQKHHIKLENIYNVDEKGFLIRFMKSSKRVMTSKAYHTSKVKNAQDRSRDQRSQRLNICGEVKGQAQWYGVDEILKAKALLAEKEAVEEKKREAIIERKLIAKNKREQLEAEKIRKQLERQLAKEQKEKEALLKKQAREEEKMRKAVERQLLATQRKAKKATTRRKAALKAS</sequence>
<dbReference type="Proteomes" id="UP000258309">
    <property type="component" value="Unassembled WGS sequence"/>
</dbReference>
<evidence type="ECO:0008006" key="4">
    <source>
        <dbReference type="Google" id="ProtNLM"/>
    </source>
</evidence>
<proteinExistence type="predicted"/>
<gene>
    <name evidence="2" type="ORF">B7463_g12355</name>
</gene>
<evidence type="ECO:0000256" key="1">
    <source>
        <dbReference type="SAM" id="MobiDB-lite"/>
    </source>
</evidence>
<feature type="region of interest" description="Disordered" evidence="1">
    <location>
        <begin position="238"/>
        <end position="260"/>
    </location>
</feature>
<feature type="non-terminal residue" evidence="2">
    <location>
        <position position="260"/>
    </location>
</feature>
<evidence type="ECO:0000313" key="3">
    <source>
        <dbReference type="Proteomes" id="UP000258309"/>
    </source>
</evidence>
<evidence type="ECO:0000313" key="2">
    <source>
        <dbReference type="EMBL" id="RFU23984.1"/>
    </source>
</evidence>